<name>A0A2A5SZG4_9GAMM</name>
<evidence type="ECO:0000313" key="10">
    <source>
        <dbReference type="EMBL" id="PCS21286.1"/>
    </source>
</evidence>
<dbReference type="EMBL" id="NBYY01000036">
    <property type="protein sequence ID" value="PCS21286.1"/>
    <property type="molecule type" value="Genomic_DNA"/>
</dbReference>
<keyword evidence="10" id="KW-0489">Methyltransferase</keyword>
<dbReference type="Gene3D" id="4.10.1250.10">
    <property type="entry name" value="Aminomethyltransferase fragment"/>
    <property type="match status" value="1"/>
</dbReference>
<dbReference type="PANTHER" id="PTHR43757">
    <property type="entry name" value="AMINOMETHYLTRANSFERASE"/>
    <property type="match status" value="1"/>
</dbReference>
<dbReference type="NCBIfam" id="TIGR00528">
    <property type="entry name" value="gcvT"/>
    <property type="match status" value="1"/>
</dbReference>
<dbReference type="InterPro" id="IPR028896">
    <property type="entry name" value="GcvT/YgfZ/DmdA"/>
</dbReference>
<comment type="caution">
    <text evidence="10">The sequence shown here is derived from an EMBL/GenBank/DDBJ whole genome shotgun (WGS) entry which is preliminary data.</text>
</comment>
<feature type="binding site" evidence="7">
    <location>
        <position position="202"/>
    </location>
    <ligand>
        <name>substrate</name>
    </ligand>
</feature>
<organism evidence="10 11">
    <name type="scientific">Candidatus Enterovibrio escicola</name>
    <dbReference type="NCBI Taxonomy" id="1927127"/>
    <lineage>
        <taxon>Bacteria</taxon>
        <taxon>Pseudomonadati</taxon>
        <taxon>Pseudomonadota</taxon>
        <taxon>Gammaproteobacteria</taxon>
        <taxon>Vibrionales</taxon>
        <taxon>Vibrionaceae</taxon>
        <taxon>Enterovibrio</taxon>
    </lineage>
</organism>
<keyword evidence="4 10" id="KW-0808">Transferase</keyword>
<evidence type="ECO:0000259" key="8">
    <source>
        <dbReference type="Pfam" id="PF01571"/>
    </source>
</evidence>
<evidence type="ECO:0000256" key="2">
    <source>
        <dbReference type="ARBA" id="ARBA00012616"/>
    </source>
</evidence>
<dbReference type="InterPro" id="IPR027266">
    <property type="entry name" value="TrmE/GcvT-like"/>
</dbReference>
<protein>
    <recommendedName>
        <fullName evidence="2">aminomethyltransferase</fullName>
        <ecNumber evidence="2">2.1.2.10</ecNumber>
    </recommendedName>
    <alternativeName>
        <fullName evidence="5">Glycine cleavage system T protein</fullName>
    </alternativeName>
</protein>
<keyword evidence="3" id="KW-0032">Aminotransferase</keyword>
<dbReference type="NCBIfam" id="NF001567">
    <property type="entry name" value="PRK00389.1"/>
    <property type="match status" value="1"/>
</dbReference>
<dbReference type="GO" id="GO:0008168">
    <property type="term" value="F:methyltransferase activity"/>
    <property type="evidence" value="ECO:0007669"/>
    <property type="project" value="UniProtKB-KW"/>
</dbReference>
<dbReference type="Gene3D" id="2.40.30.110">
    <property type="entry name" value="Aminomethyltransferase beta-barrel domains"/>
    <property type="match status" value="1"/>
</dbReference>
<feature type="domain" description="GCVT N-terminal" evidence="8">
    <location>
        <begin position="16"/>
        <end position="263"/>
    </location>
</feature>
<dbReference type="Proteomes" id="UP000219020">
    <property type="component" value="Unassembled WGS sequence"/>
</dbReference>
<dbReference type="InterPro" id="IPR013977">
    <property type="entry name" value="GcvT_C"/>
</dbReference>
<dbReference type="PIRSF" id="PIRSF006487">
    <property type="entry name" value="GcvT"/>
    <property type="match status" value="1"/>
</dbReference>
<evidence type="ECO:0000256" key="1">
    <source>
        <dbReference type="ARBA" id="ARBA00008609"/>
    </source>
</evidence>
<dbReference type="SUPFAM" id="SSF103025">
    <property type="entry name" value="Folate-binding domain"/>
    <property type="match status" value="1"/>
</dbReference>
<evidence type="ECO:0000256" key="5">
    <source>
        <dbReference type="ARBA" id="ARBA00031395"/>
    </source>
</evidence>
<comment type="catalytic activity">
    <reaction evidence="6">
        <text>N(6)-[(R)-S(8)-aminomethyldihydrolipoyl]-L-lysyl-[protein] + (6S)-5,6,7,8-tetrahydrofolate = N(6)-[(R)-dihydrolipoyl]-L-lysyl-[protein] + (6R)-5,10-methylene-5,6,7,8-tetrahydrofolate + NH4(+)</text>
        <dbReference type="Rhea" id="RHEA:16945"/>
        <dbReference type="Rhea" id="RHEA-COMP:10475"/>
        <dbReference type="Rhea" id="RHEA-COMP:10492"/>
        <dbReference type="ChEBI" id="CHEBI:15636"/>
        <dbReference type="ChEBI" id="CHEBI:28938"/>
        <dbReference type="ChEBI" id="CHEBI:57453"/>
        <dbReference type="ChEBI" id="CHEBI:83100"/>
        <dbReference type="ChEBI" id="CHEBI:83143"/>
        <dbReference type="EC" id="2.1.2.10"/>
    </reaction>
</comment>
<dbReference type="Gene3D" id="3.30.1360.120">
    <property type="entry name" value="Probable tRNA modification gtpase trme, domain 1"/>
    <property type="match status" value="1"/>
</dbReference>
<dbReference type="InterPro" id="IPR006222">
    <property type="entry name" value="GCVT_N"/>
</dbReference>
<proteinExistence type="inferred from homology"/>
<evidence type="ECO:0000256" key="3">
    <source>
        <dbReference type="ARBA" id="ARBA00022576"/>
    </source>
</evidence>
<dbReference type="GO" id="GO:0004047">
    <property type="term" value="F:aminomethyltransferase activity"/>
    <property type="evidence" value="ECO:0007669"/>
    <property type="project" value="UniProtKB-EC"/>
</dbReference>
<dbReference type="AlphaFoldDB" id="A0A2A5SZG4"/>
<reference evidence="11" key="1">
    <citation type="submission" date="2017-04" db="EMBL/GenBank/DDBJ databases">
        <title>Genome evolution of the luminous symbionts of deep sea anglerfish.</title>
        <authorList>
            <person name="Hendry T.A."/>
        </authorList>
    </citation>
    <scope>NUCLEOTIDE SEQUENCE [LARGE SCALE GENOMIC DNA]</scope>
</reference>
<feature type="domain" description="Aminomethyltransferase C-terminal" evidence="9">
    <location>
        <begin position="293"/>
        <end position="370"/>
    </location>
</feature>
<evidence type="ECO:0000313" key="11">
    <source>
        <dbReference type="Proteomes" id="UP000219020"/>
    </source>
</evidence>
<evidence type="ECO:0000259" key="9">
    <source>
        <dbReference type="Pfam" id="PF08669"/>
    </source>
</evidence>
<comment type="similarity">
    <text evidence="1">Belongs to the GcvT family.</text>
</comment>
<dbReference type="GO" id="GO:0032259">
    <property type="term" value="P:methylation"/>
    <property type="evidence" value="ECO:0007669"/>
    <property type="project" value="UniProtKB-KW"/>
</dbReference>
<evidence type="ECO:0000256" key="7">
    <source>
        <dbReference type="PIRSR" id="PIRSR006487-1"/>
    </source>
</evidence>
<keyword evidence="11" id="KW-1185">Reference proteome</keyword>
<dbReference type="InterPro" id="IPR006223">
    <property type="entry name" value="GcvT"/>
</dbReference>
<dbReference type="FunFam" id="3.30.70.1400:FF:000001">
    <property type="entry name" value="Aminomethyltransferase"/>
    <property type="match status" value="1"/>
</dbReference>
<dbReference type="GO" id="GO:0008483">
    <property type="term" value="F:transaminase activity"/>
    <property type="evidence" value="ECO:0007669"/>
    <property type="project" value="UniProtKB-KW"/>
</dbReference>
<dbReference type="Pfam" id="PF08669">
    <property type="entry name" value="GCV_T_C"/>
    <property type="match status" value="1"/>
</dbReference>
<evidence type="ECO:0000256" key="6">
    <source>
        <dbReference type="ARBA" id="ARBA00047665"/>
    </source>
</evidence>
<dbReference type="EC" id="2.1.2.10" evidence="2"/>
<accession>A0A2A5SZG4</accession>
<sequence length="378" mass="41219">MIMELNMFQDLFKTPLHALHIEMGGKMIPFANHEMPVQYALGVRKEHIHCRKHAGLFDVSHMGQLRLHGVNAAKSLETLVPVDIIDLPIGKQRYALFTNKQGGVMDDFMVTNLGDHLFLVVNAAFKEQDIAHLRANLLGEVELEVIEDHALLALQGPEAAKVLASMNPAVAGMFFMDAAMLDLIGIECLVSRSGYTGEDGYEISVPADRANELARALLANVAVEWIGLAARNSLRLECGLCRYGHDIDTSTTPVEASLIWALSKVRCADGERSGGFPGAKIILEQVTTKNVSRKRVGLVGFRGTIARDGAILFNADDKEVGVVTSGTFGPTIGYPIAMGYISTPLATRGTIVFAEVRNKKLAMTVEKIPLVSQRYHRG</sequence>
<dbReference type="InterPro" id="IPR029043">
    <property type="entry name" value="GcvT/YgfZ_C"/>
</dbReference>
<dbReference type="GO" id="GO:0005960">
    <property type="term" value="C:glycine cleavage complex"/>
    <property type="evidence" value="ECO:0007669"/>
    <property type="project" value="InterPro"/>
</dbReference>
<dbReference type="NCBIfam" id="NF010093">
    <property type="entry name" value="PRK13579.1"/>
    <property type="match status" value="1"/>
</dbReference>
<gene>
    <name evidence="10" type="ORF">BTN49_3174</name>
</gene>
<evidence type="ECO:0000256" key="4">
    <source>
        <dbReference type="ARBA" id="ARBA00022679"/>
    </source>
</evidence>
<dbReference type="Pfam" id="PF01571">
    <property type="entry name" value="GCV_T"/>
    <property type="match status" value="1"/>
</dbReference>
<dbReference type="GO" id="GO:0006546">
    <property type="term" value="P:glycine catabolic process"/>
    <property type="evidence" value="ECO:0007669"/>
    <property type="project" value="InterPro"/>
</dbReference>
<dbReference type="PANTHER" id="PTHR43757:SF2">
    <property type="entry name" value="AMINOMETHYLTRANSFERASE, MITOCHONDRIAL"/>
    <property type="match status" value="1"/>
</dbReference>
<dbReference type="Gene3D" id="3.30.70.1400">
    <property type="entry name" value="Aminomethyltransferase beta-barrel domains"/>
    <property type="match status" value="1"/>
</dbReference>
<dbReference type="SUPFAM" id="SSF101790">
    <property type="entry name" value="Aminomethyltransferase beta-barrel domain"/>
    <property type="match status" value="1"/>
</dbReference>